<comment type="caution">
    <text evidence="3">The sequence shown here is derived from an EMBL/GenBank/DDBJ whole genome shotgun (WGS) entry which is preliminary data.</text>
</comment>
<dbReference type="PANTHER" id="PTHR33392">
    <property type="entry name" value="POLYISOPRENYL-TEICHOIC ACID--PEPTIDOGLYCAN TEICHOIC ACID TRANSFERASE TAGU"/>
    <property type="match status" value="1"/>
</dbReference>
<dbReference type="AlphaFoldDB" id="A0A2H0BF14"/>
<evidence type="ECO:0000313" key="4">
    <source>
        <dbReference type="Proteomes" id="UP000228495"/>
    </source>
</evidence>
<proteinExistence type="inferred from homology"/>
<dbReference type="Gene3D" id="3.40.630.190">
    <property type="entry name" value="LCP protein"/>
    <property type="match status" value="1"/>
</dbReference>
<gene>
    <name evidence="3" type="ORF">COX05_03915</name>
</gene>
<dbReference type="EMBL" id="PCSU01000068">
    <property type="protein sequence ID" value="PIP56255.1"/>
    <property type="molecule type" value="Genomic_DNA"/>
</dbReference>
<evidence type="ECO:0000256" key="1">
    <source>
        <dbReference type="ARBA" id="ARBA00006068"/>
    </source>
</evidence>
<comment type="similarity">
    <text evidence="1">Belongs to the LytR/CpsA/Psr (LCP) family.</text>
</comment>
<dbReference type="InterPro" id="IPR004474">
    <property type="entry name" value="LytR_CpsA_psr"/>
</dbReference>
<dbReference type="InterPro" id="IPR050922">
    <property type="entry name" value="LytR/CpsA/Psr_CW_biosynth"/>
</dbReference>
<dbReference type="Proteomes" id="UP000228495">
    <property type="component" value="Unassembled WGS sequence"/>
</dbReference>
<evidence type="ECO:0000313" key="3">
    <source>
        <dbReference type="EMBL" id="PIP56255.1"/>
    </source>
</evidence>
<organism evidence="3 4">
    <name type="scientific">candidate division WWE3 bacterium CG22_combo_CG10-13_8_21_14_all_39_12</name>
    <dbReference type="NCBI Taxonomy" id="1975094"/>
    <lineage>
        <taxon>Bacteria</taxon>
        <taxon>Katanobacteria</taxon>
    </lineage>
</organism>
<evidence type="ECO:0000259" key="2">
    <source>
        <dbReference type="Pfam" id="PF03816"/>
    </source>
</evidence>
<reference evidence="3 4" key="1">
    <citation type="submission" date="2017-09" db="EMBL/GenBank/DDBJ databases">
        <title>Depth-based differentiation of microbial function through sediment-hosted aquifers and enrichment of novel symbionts in the deep terrestrial subsurface.</title>
        <authorList>
            <person name="Probst A.J."/>
            <person name="Ladd B."/>
            <person name="Jarett J.K."/>
            <person name="Geller-Mcgrath D.E."/>
            <person name="Sieber C.M."/>
            <person name="Emerson J.B."/>
            <person name="Anantharaman K."/>
            <person name="Thomas B.C."/>
            <person name="Malmstrom R."/>
            <person name="Stieglmeier M."/>
            <person name="Klingl A."/>
            <person name="Woyke T."/>
            <person name="Ryan C.M."/>
            <person name="Banfield J.F."/>
        </authorList>
    </citation>
    <scope>NUCLEOTIDE SEQUENCE [LARGE SCALE GENOMIC DNA]</scope>
    <source>
        <strain evidence="3">CG22_combo_CG10-13_8_21_14_all_39_12</strain>
    </source>
</reference>
<dbReference type="Pfam" id="PF03816">
    <property type="entry name" value="LytR_cpsA_psr"/>
    <property type="match status" value="1"/>
</dbReference>
<name>A0A2H0BF14_UNCKA</name>
<accession>A0A2H0BF14</accession>
<sequence>MKRYKDFNHQKYNKKPIRGKKNPFSFLSQRSIVVIGSIAVLLFSIKIFAQPISSALAGLLKESSSSVALILNQKDLKQTDNITTVLLLGVDQREEGQTSLTDTIMLANYNHTTKEITMVSAPRDLWVTVPAFGEVYEHGTKINAVYSLGDVYEYSSDGSQGEWDGGIGLLTKVLEENIGIPIHYFALVNFKGFINIVDAVGGIDMYVENAFTDYEYPKTGYENAPWNTRWEVVTFEQGWQRMDGETALKYARSRHAYGPQGSDFARAARQQAVIIALKDKVLSTETLFNLNTLRQLFTTLSSEFASSIGITELPTFYNLYNQIGDFSNITSIVLTNDPSQEGGLLYQPSPEDYGGAFALIPTNGWDEIRTFVHDAIHTENRNETESVTQ</sequence>
<protein>
    <recommendedName>
        <fullName evidence="2">Cell envelope-related transcriptional attenuator domain-containing protein</fullName>
    </recommendedName>
</protein>
<feature type="domain" description="Cell envelope-related transcriptional attenuator" evidence="2">
    <location>
        <begin position="101"/>
        <end position="281"/>
    </location>
</feature>
<dbReference type="NCBIfam" id="TIGR00350">
    <property type="entry name" value="lytR_cpsA_psr"/>
    <property type="match status" value="1"/>
</dbReference>
<dbReference type="PANTHER" id="PTHR33392:SF6">
    <property type="entry name" value="POLYISOPRENYL-TEICHOIC ACID--PEPTIDOGLYCAN TEICHOIC ACID TRANSFERASE TAGU"/>
    <property type="match status" value="1"/>
</dbReference>